<evidence type="ECO:0000313" key="6">
    <source>
        <dbReference type="Proteomes" id="UP000006556"/>
    </source>
</evidence>
<sequence length="656" mass="77272">MSTVYRPAPTPAKLQEIEETLTGCWKEDVWDITDPIFDEFRSERWTLPNKIVDFSRLQPGIKEEVKFFFVHRLREHTLRLQTAVVYGFCFARFADFLERAYPRIRSFTYLEIERVMTRWRSYLVEQGVSVSKKGRLSSTQYETLLQQVYQFMVNFYDEREEFEKNVWDMRKIPGAKYTQNKAHYLLSFTDIPLPFRPLAKRYLKVRVGIRSYAQCATDLMALRLFLRFIHKQYPDWKDLKSLSRKDMENYLLWYRSYTEGWQKRHYEYLVSLRNFLDYIQRAGYPEAPEKPYVSLLFKEDFPKLAKRSEEDIKFIPEGVLRQLEENLDQLTPPEYIPVIVILRATGWRSSDILNLRYDNCLDRTAQGWWLCGDILKTQVLNHRVPITDEVATVVQAVVDEVEEKSTPENNPKKLLFVRLDGKRRGRPPMGSSIRRALNILAQKCSIVDDQGRLFHFGNHAFRHTKGVELINNGMNLVHVQKWMAHASPEMTLRYARILDTTMRKSWEEATKNGLFRIDPTGKPVKIDPSDVENEGLIEWEYIRYNLDAVRTPLGYCLKPHKVECKHQLNPCLTCRNLCITPDFIPQFEAEIREVKAVIERGKAQGRTIWVEKNEVILGRYEAILTVLKEGHTHHLAGKKGREYVGEERLNVRQTPA</sequence>
<dbReference type="InterPro" id="IPR011010">
    <property type="entry name" value="DNA_brk_join_enz"/>
</dbReference>
<organism evidence="5 6">
    <name type="scientific">Pelotomaculum thermopropionicum (strain DSM 13744 / JCM 10971 / SI)</name>
    <dbReference type="NCBI Taxonomy" id="370438"/>
    <lineage>
        <taxon>Bacteria</taxon>
        <taxon>Bacillati</taxon>
        <taxon>Bacillota</taxon>
        <taxon>Clostridia</taxon>
        <taxon>Eubacteriales</taxon>
        <taxon>Desulfotomaculaceae</taxon>
        <taxon>Pelotomaculum</taxon>
    </lineage>
</organism>
<dbReference type="EMBL" id="AP009389">
    <property type="protein sequence ID" value="BAF60631.1"/>
    <property type="molecule type" value="Genomic_DNA"/>
</dbReference>
<keyword evidence="6" id="KW-1185">Reference proteome</keyword>
<evidence type="ECO:0000313" key="5">
    <source>
        <dbReference type="EMBL" id="BAF60631.1"/>
    </source>
</evidence>
<dbReference type="AlphaFoldDB" id="A5CZG8"/>
<dbReference type="STRING" id="370438.PTH_2450"/>
<dbReference type="Pfam" id="PF00589">
    <property type="entry name" value="Phage_integrase"/>
    <property type="match status" value="1"/>
</dbReference>
<dbReference type="InterPro" id="IPR013762">
    <property type="entry name" value="Integrase-like_cat_sf"/>
</dbReference>
<dbReference type="InterPro" id="IPR002104">
    <property type="entry name" value="Integrase_catalytic"/>
</dbReference>
<dbReference type="KEGG" id="pth:PTH_2450"/>
<evidence type="ECO:0000259" key="4">
    <source>
        <dbReference type="PROSITE" id="PS51898"/>
    </source>
</evidence>
<dbReference type="SUPFAM" id="SSF56349">
    <property type="entry name" value="DNA breaking-rejoining enzymes"/>
    <property type="match status" value="1"/>
</dbReference>
<proteinExistence type="inferred from homology"/>
<dbReference type="PANTHER" id="PTHR30349:SF41">
    <property type="entry name" value="INTEGRASE_RECOMBINASE PROTEIN MJ0367-RELATED"/>
    <property type="match status" value="1"/>
</dbReference>
<protein>
    <submittedName>
        <fullName evidence="5">Hypothetical integrase</fullName>
    </submittedName>
</protein>
<gene>
    <name evidence="5" type="ordered locus">PTH_2450</name>
</gene>
<dbReference type="Proteomes" id="UP000006556">
    <property type="component" value="Chromosome"/>
</dbReference>
<evidence type="ECO:0000256" key="3">
    <source>
        <dbReference type="ARBA" id="ARBA00023172"/>
    </source>
</evidence>
<dbReference type="GO" id="GO:0006310">
    <property type="term" value="P:DNA recombination"/>
    <property type="evidence" value="ECO:0007669"/>
    <property type="project" value="UniProtKB-KW"/>
</dbReference>
<dbReference type="GO" id="GO:0003677">
    <property type="term" value="F:DNA binding"/>
    <property type="evidence" value="ECO:0007669"/>
    <property type="project" value="UniProtKB-KW"/>
</dbReference>
<name>A5CZG8_PELTS</name>
<dbReference type="PANTHER" id="PTHR30349">
    <property type="entry name" value="PHAGE INTEGRASE-RELATED"/>
    <property type="match status" value="1"/>
</dbReference>
<accession>A5CZG8</accession>
<dbReference type="InterPro" id="IPR050090">
    <property type="entry name" value="Tyrosine_recombinase_XerCD"/>
</dbReference>
<keyword evidence="2" id="KW-0238">DNA-binding</keyword>
<dbReference type="PROSITE" id="PS51898">
    <property type="entry name" value="TYR_RECOMBINASE"/>
    <property type="match status" value="1"/>
</dbReference>
<dbReference type="eggNOG" id="COG0582">
    <property type="taxonomic scope" value="Bacteria"/>
</dbReference>
<dbReference type="HOGENOM" id="CLU_030252_2_0_9"/>
<keyword evidence="3" id="KW-0233">DNA recombination</keyword>
<dbReference type="GO" id="GO:0015074">
    <property type="term" value="P:DNA integration"/>
    <property type="evidence" value="ECO:0007669"/>
    <property type="project" value="InterPro"/>
</dbReference>
<dbReference type="Gene3D" id="1.10.443.10">
    <property type="entry name" value="Intergrase catalytic core"/>
    <property type="match status" value="1"/>
</dbReference>
<feature type="domain" description="Tyr recombinase" evidence="4">
    <location>
        <begin position="310"/>
        <end position="507"/>
    </location>
</feature>
<evidence type="ECO:0000256" key="1">
    <source>
        <dbReference type="ARBA" id="ARBA00008857"/>
    </source>
</evidence>
<evidence type="ECO:0000256" key="2">
    <source>
        <dbReference type="ARBA" id="ARBA00023125"/>
    </source>
</evidence>
<reference evidence="6" key="1">
    <citation type="journal article" date="2008" name="Genome Res.">
        <title>The genome of Pelotomaculum thermopropionicum reveals niche-associated evolution in anaerobic microbiota.</title>
        <authorList>
            <person name="Kosaka T."/>
            <person name="Kato S."/>
            <person name="Shimoyama T."/>
            <person name="Ishii S."/>
            <person name="Abe T."/>
            <person name="Watanabe K."/>
        </authorList>
    </citation>
    <scope>NUCLEOTIDE SEQUENCE [LARGE SCALE GENOMIC DNA]</scope>
    <source>
        <strain evidence="6">DSM 13744 / JCM 10971 / SI</strain>
    </source>
</reference>
<comment type="similarity">
    <text evidence="1">Belongs to the 'phage' integrase family.</text>
</comment>